<reference evidence="1" key="1">
    <citation type="journal article" date="2020" name="Nature">
        <title>Giant virus diversity and host interactions through global metagenomics.</title>
        <authorList>
            <person name="Schulz F."/>
            <person name="Roux S."/>
            <person name="Paez-Espino D."/>
            <person name="Jungbluth S."/>
            <person name="Walsh D.A."/>
            <person name="Denef V.J."/>
            <person name="McMahon K.D."/>
            <person name="Konstantinidis K.T."/>
            <person name="Eloe-Fadrosh E.A."/>
            <person name="Kyrpides N.C."/>
            <person name="Woyke T."/>
        </authorList>
    </citation>
    <scope>NUCLEOTIDE SEQUENCE</scope>
    <source>
        <strain evidence="1">GVMAG-S-ERX555907-94</strain>
    </source>
</reference>
<organism evidence="1">
    <name type="scientific">viral metagenome</name>
    <dbReference type="NCBI Taxonomy" id="1070528"/>
    <lineage>
        <taxon>unclassified sequences</taxon>
        <taxon>metagenomes</taxon>
        <taxon>organismal metagenomes</taxon>
    </lineage>
</organism>
<accession>A0A6C0L1B5</accession>
<dbReference type="EMBL" id="MN741036">
    <property type="protein sequence ID" value="QHU23599.1"/>
    <property type="molecule type" value="Genomic_DNA"/>
</dbReference>
<sequence>MNEYYSDLVIQLFKKDIYSELDPPEKFKNIVNNELDNYFQENEIKFPAEMKPIIRRKKGGEHQCIARVWLGSKQFKGYNDGSHQCTFTWKHKETLCCDKHHDKIMKNEWPFGIITDKLEQRVLYKGKYHIWDT</sequence>
<protein>
    <submittedName>
        <fullName evidence="1">Uncharacterized protein</fullName>
    </submittedName>
</protein>
<evidence type="ECO:0000313" key="1">
    <source>
        <dbReference type="EMBL" id="QHU23599.1"/>
    </source>
</evidence>
<name>A0A6C0L1B5_9ZZZZ</name>
<proteinExistence type="predicted"/>
<dbReference type="AlphaFoldDB" id="A0A6C0L1B5"/>